<keyword evidence="2" id="KW-1133">Transmembrane helix</keyword>
<feature type="region of interest" description="Disordered" evidence="1">
    <location>
        <begin position="69"/>
        <end position="96"/>
    </location>
</feature>
<accession>A0A9Q1H3A3</accession>
<dbReference type="Proteomes" id="UP001152320">
    <property type="component" value="Chromosome 11"/>
</dbReference>
<keyword evidence="4" id="KW-1185">Reference proteome</keyword>
<feature type="transmembrane region" description="Helical" evidence="2">
    <location>
        <begin position="38"/>
        <end position="61"/>
    </location>
</feature>
<dbReference type="AlphaFoldDB" id="A0A9Q1H3A3"/>
<evidence type="ECO:0000313" key="3">
    <source>
        <dbReference type="EMBL" id="KAJ8033717.1"/>
    </source>
</evidence>
<dbReference type="EMBL" id="JAIZAY010000011">
    <property type="protein sequence ID" value="KAJ8033717.1"/>
    <property type="molecule type" value="Genomic_DNA"/>
</dbReference>
<keyword evidence="2" id="KW-0812">Transmembrane</keyword>
<name>A0A9Q1H3A3_HOLLE</name>
<evidence type="ECO:0000313" key="4">
    <source>
        <dbReference type="Proteomes" id="UP001152320"/>
    </source>
</evidence>
<sequence>MDFKGITLGAFYTVTGIAMARATHFDNEDTRKERKEFLPWWVYLLFVVALIFIQYVVRLLIRSCRAKKENHSNLNDEDPVRTEHRPKESAPPSYIEVTERTQLDAHSLACPPPPSYDVAMNLCQLSRDGPVLK</sequence>
<proteinExistence type="predicted"/>
<feature type="compositionally biased region" description="Basic and acidic residues" evidence="1">
    <location>
        <begin position="78"/>
        <end position="88"/>
    </location>
</feature>
<evidence type="ECO:0000256" key="2">
    <source>
        <dbReference type="SAM" id="Phobius"/>
    </source>
</evidence>
<reference evidence="3" key="1">
    <citation type="submission" date="2021-10" db="EMBL/GenBank/DDBJ databases">
        <title>Tropical sea cucumber genome reveals ecological adaptation and Cuvierian tubules defense mechanism.</title>
        <authorList>
            <person name="Chen T."/>
        </authorList>
    </citation>
    <scope>NUCLEOTIDE SEQUENCE</scope>
    <source>
        <strain evidence="3">Nanhai2018</strain>
        <tissue evidence="3">Muscle</tissue>
    </source>
</reference>
<protein>
    <submittedName>
        <fullName evidence="3">Uncharacterized protein</fullName>
    </submittedName>
</protein>
<gene>
    <name evidence="3" type="ORF">HOLleu_24051</name>
</gene>
<organism evidence="3 4">
    <name type="scientific">Holothuria leucospilota</name>
    <name type="common">Black long sea cucumber</name>
    <name type="synonym">Mertensiothuria leucospilota</name>
    <dbReference type="NCBI Taxonomy" id="206669"/>
    <lineage>
        <taxon>Eukaryota</taxon>
        <taxon>Metazoa</taxon>
        <taxon>Echinodermata</taxon>
        <taxon>Eleutherozoa</taxon>
        <taxon>Echinozoa</taxon>
        <taxon>Holothuroidea</taxon>
        <taxon>Aspidochirotacea</taxon>
        <taxon>Aspidochirotida</taxon>
        <taxon>Holothuriidae</taxon>
        <taxon>Holothuria</taxon>
    </lineage>
</organism>
<comment type="caution">
    <text evidence="3">The sequence shown here is derived from an EMBL/GenBank/DDBJ whole genome shotgun (WGS) entry which is preliminary data.</text>
</comment>
<evidence type="ECO:0000256" key="1">
    <source>
        <dbReference type="SAM" id="MobiDB-lite"/>
    </source>
</evidence>
<keyword evidence="2" id="KW-0472">Membrane</keyword>